<organism evidence="2 3">
    <name type="scientific">Microbulbifer bruguierae</name>
    <dbReference type="NCBI Taxonomy" id="3029061"/>
    <lineage>
        <taxon>Bacteria</taxon>
        <taxon>Pseudomonadati</taxon>
        <taxon>Pseudomonadota</taxon>
        <taxon>Gammaproteobacteria</taxon>
        <taxon>Cellvibrionales</taxon>
        <taxon>Microbulbiferaceae</taxon>
        <taxon>Microbulbifer</taxon>
    </lineage>
</organism>
<evidence type="ECO:0000313" key="2">
    <source>
        <dbReference type="EMBL" id="WGL15141.1"/>
    </source>
</evidence>
<dbReference type="RefSeq" id="WP_280317703.1">
    <property type="nucleotide sequence ID" value="NZ_CP118605.1"/>
</dbReference>
<dbReference type="InterPro" id="IPR030395">
    <property type="entry name" value="GP_PDE_dom"/>
</dbReference>
<evidence type="ECO:0000259" key="1">
    <source>
        <dbReference type="PROSITE" id="PS51704"/>
    </source>
</evidence>
<dbReference type="Proteomes" id="UP001236500">
    <property type="component" value="Chromosome"/>
</dbReference>
<evidence type="ECO:0000313" key="3">
    <source>
        <dbReference type="Proteomes" id="UP001236500"/>
    </source>
</evidence>
<sequence>MRKYVLLGTAAFAIAVYLTNASWLAEKRPGKPTLIAHRGVYQTYNRENLGRDDCTAIRVYQPQHQYLENTLASMQAAFDAGADIVELDVHSTTDGEFAVFHDWTLDCRTEGSGVTREHAMSYLKTLDIGYGYTADGGQTFPFRGKGVGLMPTLEEVYRNFPGKNFLINIKGGHVKEAKKLDRYLRERELLSGPLMAYGNEKTRVTLRELRPDAWLFSRDSVKQCTYRYLILGWSGYVPEACRNGAVIAPNTWHWALWGWPDRFIQRMEDAGSMVMVLDFRARSPGGMHGIYKPEQIDFLPADYRGALWVEKIETVGPYANTKFTSEATESL</sequence>
<proteinExistence type="predicted"/>
<dbReference type="PROSITE" id="PS51704">
    <property type="entry name" value="GP_PDE"/>
    <property type="match status" value="1"/>
</dbReference>
<reference evidence="2 3" key="1">
    <citation type="submission" date="2023-02" db="EMBL/GenBank/DDBJ databases">
        <title>Description and genomic characterization of Microbulbifer bruguierae sp. nov., isolated from the sediment of mangrove plant Bruguiera sexangula.</title>
        <authorList>
            <person name="Long M."/>
        </authorList>
    </citation>
    <scope>NUCLEOTIDE SEQUENCE [LARGE SCALE GENOMIC DNA]</scope>
    <source>
        <strain evidence="2 3">H12</strain>
    </source>
</reference>
<keyword evidence="3" id="KW-1185">Reference proteome</keyword>
<name>A0ABY8N8B9_9GAMM</name>
<gene>
    <name evidence="2" type="ORF">PVT68_10175</name>
</gene>
<accession>A0ABY8N8B9</accession>
<dbReference type="PANTHER" id="PTHR43805:SF1">
    <property type="entry name" value="GP-PDE DOMAIN-CONTAINING PROTEIN"/>
    <property type="match status" value="1"/>
</dbReference>
<dbReference type="PANTHER" id="PTHR43805">
    <property type="entry name" value="GLYCEROPHOSPHORYL DIESTER PHOSPHODIESTERASE"/>
    <property type="match status" value="1"/>
</dbReference>
<dbReference type="Gene3D" id="3.20.20.190">
    <property type="entry name" value="Phosphatidylinositol (PI) phosphodiesterase"/>
    <property type="match status" value="1"/>
</dbReference>
<protein>
    <submittedName>
        <fullName evidence="2">Glycerophosphodiester phosphodiesterase family protein</fullName>
    </submittedName>
</protein>
<dbReference type="EMBL" id="CP118605">
    <property type="protein sequence ID" value="WGL15141.1"/>
    <property type="molecule type" value="Genomic_DNA"/>
</dbReference>
<dbReference type="InterPro" id="IPR017946">
    <property type="entry name" value="PLC-like_Pdiesterase_TIM-brl"/>
</dbReference>
<dbReference type="SUPFAM" id="SSF51695">
    <property type="entry name" value="PLC-like phosphodiesterases"/>
    <property type="match status" value="1"/>
</dbReference>
<dbReference type="Pfam" id="PF03009">
    <property type="entry name" value="GDPD"/>
    <property type="match status" value="1"/>
</dbReference>
<feature type="domain" description="GP-PDE" evidence="1">
    <location>
        <begin position="54"/>
        <end position="311"/>
    </location>
</feature>